<dbReference type="PROSITE" id="PS51202">
    <property type="entry name" value="RCK_C"/>
    <property type="match status" value="1"/>
</dbReference>
<protein>
    <recommendedName>
        <fullName evidence="4">RCK N-terminal domain-containing protein</fullName>
    </recommendedName>
</protein>
<evidence type="ECO:0008006" key="4">
    <source>
        <dbReference type="Google" id="ProtNLM"/>
    </source>
</evidence>
<evidence type="ECO:0000259" key="1">
    <source>
        <dbReference type="PROSITE" id="PS51201"/>
    </source>
</evidence>
<dbReference type="InterPro" id="IPR036291">
    <property type="entry name" value="NAD(P)-bd_dom_sf"/>
</dbReference>
<dbReference type="AlphaFoldDB" id="X1S0W2"/>
<dbReference type="PANTHER" id="PTHR43833">
    <property type="entry name" value="POTASSIUM CHANNEL PROTEIN 2-RELATED-RELATED"/>
    <property type="match status" value="1"/>
</dbReference>
<dbReference type="InterPro" id="IPR006037">
    <property type="entry name" value="RCK_C"/>
</dbReference>
<dbReference type="InterPro" id="IPR050721">
    <property type="entry name" value="Trk_Ktr_HKT_K-transport"/>
</dbReference>
<dbReference type="Gene3D" id="3.40.50.720">
    <property type="entry name" value="NAD(P)-binding Rossmann-like Domain"/>
    <property type="match status" value="1"/>
</dbReference>
<dbReference type="GO" id="GO:0006813">
    <property type="term" value="P:potassium ion transport"/>
    <property type="evidence" value="ECO:0007669"/>
    <property type="project" value="InterPro"/>
</dbReference>
<feature type="domain" description="RCK C-terminal" evidence="2">
    <location>
        <begin position="137"/>
        <end position="228"/>
    </location>
</feature>
<dbReference type="Gene3D" id="3.30.70.1450">
    <property type="entry name" value="Regulator of K+ conductance, C-terminal domain"/>
    <property type="match status" value="1"/>
</dbReference>
<name>X1S0W2_9ZZZZ</name>
<feature type="domain" description="RCK N-terminal" evidence="1">
    <location>
        <begin position="1"/>
        <end position="117"/>
    </location>
</feature>
<dbReference type="EMBL" id="BARW01002219">
    <property type="protein sequence ID" value="GAI69080.1"/>
    <property type="molecule type" value="Genomic_DNA"/>
</dbReference>
<dbReference type="Pfam" id="PF02254">
    <property type="entry name" value="TrkA_N"/>
    <property type="match status" value="1"/>
</dbReference>
<dbReference type="Pfam" id="PF02080">
    <property type="entry name" value="TrkA_C"/>
    <property type="match status" value="1"/>
</dbReference>
<proteinExistence type="predicted"/>
<dbReference type="SUPFAM" id="SSF51735">
    <property type="entry name" value="NAD(P)-binding Rossmann-fold domains"/>
    <property type="match status" value="1"/>
</dbReference>
<accession>X1S0W2</accession>
<sequence>MKQFVVIGLGRFGSSIAKALSNKNFEVLAIDENEESVKEIEGIVSQAVVMDATDEKGLRELGIEDFDTAIVSMGETVEDSIMITLALKEMGLKHVIVKAKSDLHSKILKKVGADRVIFPEREMAAKLAESLASPKIFDVIELSKTHGIVEMIVPKKLVDKTLGDLKLRTKYKVNVIAIKRKLPITKPDGSTDFKEDIIISPGPDDELISGDILILLGENSVLEKIEKL</sequence>
<reference evidence="3" key="1">
    <citation type="journal article" date="2014" name="Front. Microbiol.">
        <title>High frequency of phylogenetically diverse reductive dehalogenase-homologous genes in deep subseafloor sedimentary metagenomes.</title>
        <authorList>
            <person name="Kawai M."/>
            <person name="Futagami T."/>
            <person name="Toyoda A."/>
            <person name="Takaki Y."/>
            <person name="Nishi S."/>
            <person name="Hori S."/>
            <person name="Arai W."/>
            <person name="Tsubouchi T."/>
            <person name="Morono Y."/>
            <person name="Uchiyama I."/>
            <person name="Ito T."/>
            <person name="Fujiyama A."/>
            <person name="Inagaki F."/>
            <person name="Takami H."/>
        </authorList>
    </citation>
    <scope>NUCLEOTIDE SEQUENCE</scope>
    <source>
        <strain evidence="3">Expedition CK06-06</strain>
    </source>
</reference>
<evidence type="ECO:0000313" key="3">
    <source>
        <dbReference type="EMBL" id="GAI69080.1"/>
    </source>
</evidence>
<organism evidence="3">
    <name type="scientific">marine sediment metagenome</name>
    <dbReference type="NCBI Taxonomy" id="412755"/>
    <lineage>
        <taxon>unclassified sequences</taxon>
        <taxon>metagenomes</taxon>
        <taxon>ecological metagenomes</taxon>
    </lineage>
</organism>
<dbReference type="InterPro" id="IPR003148">
    <property type="entry name" value="RCK_N"/>
</dbReference>
<dbReference type="PROSITE" id="PS51201">
    <property type="entry name" value="RCK_N"/>
    <property type="match status" value="1"/>
</dbReference>
<dbReference type="InterPro" id="IPR036721">
    <property type="entry name" value="RCK_C_sf"/>
</dbReference>
<dbReference type="GO" id="GO:0008324">
    <property type="term" value="F:monoatomic cation transmembrane transporter activity"/>
    <property type="evidence" value="ECO:0007669"/>
    <property type="project" value="InterPro"/>
</dbReference>
<evidence type="ECO:0000259" key="2">
    <source>
        <dbReference type="PROSITE" id="PS51202"/>
    </source>
</evidence>
<dbReference type="PANTHER" id="PTHR43833:SF7">
    <property type="entry name" value="KTR SYSTEM POTASSIUM UPTAKE PROTEIN C"/>
    <property type="match status" value="1"/>
</dbReference>
<gene>
    <name evidence="3" type="ORF">S12H4_06348</name>
</gene>
<comment type="caution">
    <text evidence="3">The sequence shown here is derived from an EMBL/GenBank/DDBJ whole genome shotgun (WGS) entry which is preliminary data.</text>
</comment>
<dbReference type="SUPFAM" id="SSF116726">
    <property type="entry name" value="TrkA C-terminal domain-like"/>
    <property type="match status" value="1"/>
</dbReference>